<dbReference type="RefSeq" id="WP_145302870.1">
    <property type="nucleotide sequence ID" value="NZ_CP036299.1"/>
</dbReference>
<protein>
    <submittedName>
        <fullName evidence="3">Bacterial extracellular solute-binding protein</fullName>
    </submittedName>
</protein>
<dbReference type="SUPFAM" id="SSF53850">
    <property type="entry name" value="Periplasmic binding protein-like II"/>
    <property type="match status" value="1"/>
</dbReference>
<dbReference type="GO" id="GO:0042597">
    <property type="term" value="C:periplasmic space"/>
    <property type="evidence" value="ECO:0007669"/>
    <property type="project" value="UniProtKB-SubCell"/>
</dbReference>
<dbReference type="KEGG" id="peh:Spb1_36060"/>
<dbReference type="EMBL" id="CP036299">
    <property type="protein sequence ID" value="QDV31661.1"/>
    <property type="molecule type" value="Genomic_DNA"/>
</dbReference>
<keyword evidence="4" id="KW-1185">Reference proteome</keyword>
<gene>
    <name evidence="3" type="ORF">Spb1_36060</name>
</gene>
<sequence length="512" mass="55238">MNSRAQDDNTGSLSLNASMGNSCDEYRHVSLPAQQNHVVTRRTFLQSASLAVSASCLSLSGCPWGKSEPVGKPLSGVSLEIASPSAWKLADFWEVLIGEWEAQTGAVVNFTDSSMEAASHPQLAFVANDQLTAFDEKNLLSPFEPVDSTGEPQKLDILNGLKQRLATRNQRLIALPISQPVYLLYYRRDLLEKAGLKAPQTWSDYDNLLMSQKAWANGLPIVEPWGEATRSTWFHTQLVPLLRGMGDYSVWFEIGSGASRVSQPVANAIFSWLARRCEFLDPASAQLTAVEARAKVLKGEAAMAIGYEPVAHAGISATIADESPSLELNSSGEIGVAPIPATAEAYDPLRKTWLKHAAGYRPALVGFDGWSLTFRHSQTQTLGALSSLLELLIDLRADEAFPGAALSLTRESQLTNLSQLPISGLNAASAGEAFDAIAQALRANDVTTYLPVLGQEIFIEATQKALGQWLDKPAQGEAAAQQLVDGFAAGVETVGVEQIRKSYRRSLGLLAE</sequence>
<organism evidence="3 4">
    <name type="scientific">Planctopirus ephydatiae</name>
    <dbReference type="NCBI Taxonomy" id="2528019"/>
    <lineage>
        <taxon>Bacteria</taxon>
        <taxon>Pseudomonadati</taxon>
        <taxon>Planctomycetota</taxon>
        <taxon>Planctomycetia</taxon>
        <taxon>Planctomycetales</taxon>
        <taxon>Planctomycetaceae</taxon>
        <taxon>Planctopirus</taxon>
    </lineage>
</organism>
<accession>A0A518GSU7</accession>
<dbReference type="Proteomes" id="UP000315349">
    <property type="component" value="Chromosome"/>
</dbReference>
<evidence type="ECO:0000256" key="2">
    <source>
        <dbReference type="ARBA" id="ARBA00008520"/>
    </source>
</evidence>
<dbReference type="Gene3D" id="3.40.190.10">
    <property type="entry name" value="Periplasmic binding protein-like II"/>
    <property type="match status" value="1"/>
</dbReference>
<evidence type="ECO:0000256" key="1">
    <source>
        <dbReference type="ARBA" id="ARBA00004418"/>
    </source>
</evidence>
<reference evidence="3 4" key="1">
    <citation type="submission" date="2019-02" db="EMBL/GenBank/DDBJ databases">
        <title>Deep-cultivation of Planctomycetes and their phenomic and genomic characterization uncovers novel biology.</title>
        <authorList>
            <person name="Wiegand S."/>
            <person name="Jogler M."/>
            <person name="Boedeker C."/>
            <person name="Pinto D."/>
            <person name="Vollmers J."/>
            <person name="Rivas-Marin E."/>
            <person name="Kohn T."/>
            <person name="Peeters S.H."/>
            <person name="Heuer A."/>
            <person name="Rast P."/>
            <person name="Oberbeckmann S."/>
            <person name="Bunk B."/>
            <person name="Jeske O."/>
            <person name="Meyerdierks A."/>
            <person name="Storesund J.E."/>
            <person name="Kallscheuer N."/>
            <person name="Luecker S."/>
            <person name="Lage O.M."/>
            <person name="Pohl T."/>
            <person name="Merkel B.J."/>
            <person name="Hornburger P."/>
            <person name="Mueller R.-W."/>
            <person name="Bruemmer F."/>
            <person name="Labrenz M."/>
            <person name="Spormann A.M."/>
            <person name="Op den Camp H."/>
            <person name="Overmann J."/>
            <person name="Amann R."/>
            <person name="Jetten M.S.M."/>
            <person name="Mascher T."/>
            <person name="Medema M.H."/>
            <person name="Devos D.P."/>
            <person name="Kaster A.-K."/>
            <person name="Ovreas L."/>
            <person name="Rohde M."/>
            <person name="Galperin M.Y."/>
            <person name="Jogler C."/>
        </authorList>
    </citation>
    <scope>NUCLEOTIDE SEQUENCE [LARGE SCALE GENOMIC DNA]</scope>
    <source>
        <strain evidence="3 4">Spb1</strain>
    </source>
</reference>
<proteinExistence type="inferred from homology"/>
<dbReference type="PANTHER" id="PTHR43649">
    <property type="entry name" value="ARABINOSE-BINDING PROTEIN-RELATED"/>
    <property type="match status" value="1"/>
</dbReference>
<dbReference type="AlphaFoldDB" id="A0A518GSU7"/>
<dbReference type="InterPro" id="IPR006059">
    <property type="entry name" value="SBP"/>
</dbReference>
<evidence type="ECO:0000313" key="4">
    <source>
        <dbReference type="Proteomes" id="UP000315349"/>
    </source>
</evidence>
<dbReference type="OrthoDB" id="208491at2"/>
<dbReference type="Pfam" id="PF01547">
    <property type="entry name" value="SBP_bac_1"/>
    <property type="match status" value="1"/>
</dbReference>
<dbReference type="InterPro" id="IPR050490">
    <property type="entry name" value="Bact_solute-bd_prot1"/>
</dbReference>
<comment type="subcellular location">
    <subcellularLocation>
        <location evidence="1">Periplasm</location>
    </subcellularLocation>
</comment>
<dbReference type="PANTHER" id="PTHR43649:SF12">
    <property type="entry name" value="DIACETYLCHITOBIOSE BINDING PROTEIN DASA"/>
    <property type="match status" value="1"/>
</dbReference>
<comment type="similarity">
    <text evidence="2">Belongs to the bacterial solute-binding protein 1 family.</text>
</comment>
<evidence type="ECO:0000313" key="3">
    <source>
        <dbReference type="EMBL" id="QDV31661.1"/>
    </source>
</evidence>
<name>A0A518GSU7_9PLAN</name>